<dbReference type="EMBL" id="WIVE01000085">
    <property type="protein sequence ID" value="MQX38277.1"/>
    <property type="molecule type" value="Genomic_DNA"/>
</dbReference>
<organism evidence="3 4">
    <name type="scientific">Roseospira navarrensis</name>
    <dbReference type="NCBI Taxonomy" id="140058"/>
    <lineage>
        <taxon>Bacteria</taxon>
        <taxon>Pseudomonadati</taxon>
        <taxon>Pseudomonadota</taxon>
        <taxon>Alphaproteobacteria</taxon>
        <taxon>Rhodospirillales</taxon>
        <taxon>Rhodospirillaceae</taxon>
        <taxon>Roseospira</taxon>
    </lineage>
</organism>
<evidence type="ECO:0008006" key="5">
    <source>
        <dbReference type="Google" id="ProtNLM"/>
    </source>
</evidence>
<dbReference type="PANTHER" id="PTHR34989">
    <property type="entry name" value="PROTEIN HDED"/>
    <property type="match status" value="1"/>
</dbReference>
<evidence type="ECO:0000256" key="2">
    <source>
        <dbReference type="SAM" id="Phobius"/>
    </source>
</evidence>
<feature type="transmembrane region" description="Helical" evidence="2">
    <location>
        <begin position="137"/>
        <end position="157"/>
    </location>
</feature>
<feature type="region of interest" description="Disordered" evidence="1">
    <location>
        <begin position="45"/>
        <end position="83"/>
    </location>
</feature>
<accession>A0A7X1ZH62</accession>
<dbReference type="PANTHER" id="PTHR34989:SF1">
    <property type="entry name" value="PROTEIN HDED"/>
    <property type="match status" value="1"/>
</dbReference>
<evidence type="ECO:0000313" key="4">
    <source>
        <dbReference type="Proteomes" id="UP000434582"/>
    </source>
</evidence>
<feature type="compositionally biased region" description="Basic residues" evidence="1">
    <location>
        <begin position="17"/>
        <end position="29"/>
    </location>
</feature>
<dbReference type="Proteomes" id="UP000434582">
    <property type="component" value="Unassembled WGS sequence"/>
</dbReference>
<keyword evidence="2" id="KW-0472">Membrane</keyword>
<dbReference type="InterPro" id="IPR052712">
    <property type="entry name" value="Acid_resist_chaperone_HdeD"/>
</dbReference>
<proteinExistence type="predicted"/>
<reference evidence="3 4" key="1">
    <citation type="submission" date="2019-10" db="EMBL/GenBank/DDBJ databases">
        <title>Draft whole-genome sequence of the purple nonsulfur photosynthetic bacterium Roseospira navarrensis DSM 15114.</title>
        <authorList>
            <person name="Kyndt J.A."/>
            <person name="Meyer T.E."/>
        </authorList>
    </citation>
    <scope>NUCLEOTIDE SEQUENCE [LARGE SCALE GENOMIC DNA]</scope>
    <source>
        <strain evidence="3 4">DSM 15114</strain>
    </source>
</reference>
<dbReference type="InterPro" id="IPR005325">
    <property type="entry name" value="DUF308_memb"/>
</dbReference>
<feature type="transmembrane region" description="Helical" evidence="2">
    <location>
        <begin position="188"/>
        <end position="209"/>
    </location>
</feature>
<feature type="region of interest" description="Disordered" evidence="1">
    <location>
        <begin position="1"/>
        <end position="30"/>
    </location>
</feature>
<keyword evidence="4" id="KW-1185">Reference proteome</keyword>
<comment type="caution">
    <text evidence="3">The sequence shown here is derived from an EMBL/GenBank/DDBJ whole genome shotgun (WGS) entry which is preliminary data.</text>
</comment>
<keyword evidence="2" id="KW-0812">Transmembrane</keyword>
<dbReference type="AlphaFoldDB" id="A0A7X1ZH62"/>
<evidence type="ECO:0000313" key="3">
    <source>
        <dbReference type="EMBL" id="MQX38277.1"/>
    </source>
</evidence>
<feature type="transmembrane region" description="Helical" evidence="2">
    <location>
        <begin position="110"/>
        <end position="131"/>
    </location>
</feature>
<protein>
    <recommendedName>
        <fullName evidence="5">HdeD family acid-resistance protein</fullName>
    </recommendedName>
</protein>
<dbReference type="GO" id="GO:0005886">
    <property type="term" value="C:plasma membrane"/>
    <property type="evidence" value="ECO:0007669"/>
    <property type="project" value="TreeGrafter"/>
</dbReference>
<name>A0A7X1ZH62_9PROT</name>
<dbReference type="OrthoDB" id="7359853at2"/>
<sequence>MASPTRKSPKPPGRTSRTSRKRFARRAARPRLNFVAVTRLRATSSRRSLTPIEGRKGGRRFLASRPPRGGRRHQTEEDDPMAYSMTSTADGHALAGRSETRVWGADPGELSRIGIVSILAGAVALILPGVATVAIEWLIGLTLVVIGAFEALHALPYDKDRGSAWHLGLGVIALAGGVMFMISPLTGAITLTLIVGLMFTAAGLAKTGFSISARRLSGWGWAFGSGLLTLAVGLMILFLLPVISPWFLGVLVGLELLINGIWMLFLGRRSSSADA</sequence>
<gene>
    <name evidence="3" type="ORF">GHC57_17310</name>
</gene>
<feature type="transmembrane region" description="Helical" evidence="2">
    <location>
        <begin position="221"/>
        <end position="240"/>
    </location>
</feature>
<keyword evidence="2" id="KW-1133">Transmembrane helix</keyword>
<evidence type="ECO:0000256" key="1">
    <source>
        <dbReference type="SAM" id="MobiDB-lite"/>
    </source>
</evidence>
<feature type="transmembrane region" description="Helical" evidence="2">
    <location>
        <begin position="164"/>
        <end position="182"/>
    </location>
</feature>
<feature type="transmembrane region" description="Helical" evidence="2">
    <location>
        <begin position="246"/>
        <end position="266"/>
    </location>
</feature>
<dbReference type="Pfam" id="PF03729">
    <property type="entry name" value="DUF308"/>
    <property type="match status" value="1"/>
</dbReference>